<keyword evidence="8" id="KW-1185">Reference proteome</keyword>
<dbReference type="GO" id="GO:0003677">
    <property type="term" value="F:DNA binding"/>
    <property type="evidence" value="ECO:0007669"/>
    <property type="project" value="UniProtKB-KW"/>
</dbReference>
<protein>
    <submittedName>
        <fullName evidence="7">Uncharacterized protein</fullName>
    </submittedName>
</protein>
<evidence type="ECO:0000256" key="2">
    <source>
        <dbReference type="SAM" id="Coils"/>
    </source>
</evidence>
<dbReference type="InterPro" id="IPR046700">
    <property type="entry name" value="DUF6570"/>
</dbReference>
<keyword evidence="2" id="KW-0175">Coiled coil</keyword>
<gene>
    <name evidence="7" type="ORF">OXX778_LOCUS18272</name>
</gene>
<feature type="domain" description="Replication protein A OB" evidence="5">
    <location>
        <begin position="238"/>
        <end position="318"/>
    </location>
</feature>
<evidence type="ECO:0000313" key="7">
    <source>
        <dbReference type="EMBL" id="CAF1039401.1"/>
    </source>
</evidence>
<evidence type="ECO:0000259" key="5">
    <source>
        <dbReference type="Pfam" id="PF16900"/>
    </source>
</evidence>
<evidence type="ECO:0000313" key="8">
    <source>
        <dbReference type="Proteomes" id="UP000663879"/>
    </source>
</evidence>
<dbReference type="OrthoDB" id="416437at2759"/>
<name>A0A814JKR6_9BILA</name>
<evidence type="ECO:0000256" key="3">
    <source>
        <dbReference type="SAM" id="MobiDB-lite"/>
    </source>
</evidence>
<feature type="coiled-coil region" evidence="2">
    <location>
        <begin position="715"/>
        <end position="742"/>
    </location>
</feature>
<proteinExistence type="predicted"/>
<organism evidence="7 8">
    <name type="scientific">Brachionus calyciflorus</name>
    <dbReference type="NCBI Taxonomy" id="104777"/>
    <lineage>
        <taxon>Eukaryota</taxon>
        <taxon>Metazoa</taxon>
        <taxon>Spiralia</taxon>
        <taxon>Gnathifera</taxon>
        <taxon>Rotifera</taxon>
        <taxon>Eurotatoria</taxon>
        <taxon>Monogononta</taxon>
        <taxon>Pseudotrocha</taxon>
        <taxon>Ploima</taxon>
        <taxon>Brachionidae</taxon>
        <taxon>Brachionus</taxon>
    </lineage>
</organism>
<accession>A0A814JKR6</accession>
<feature type="compositionally biased region" description="Basic and acidic residues" evidence="3">
    <location>
        <begin position="25"/>
        <end position="41"/>
    </location>
</feature>
<feature type="domain" description="Helitron helicase-like" evidence="4">
    <location>
        <begin position="709"/>
        <end position="790"/>
    </location>
</feature>
<evidence type="ECO:0000256" key="1">
    <source>
        <dbReference type="ARBA" id="ARBA00023125"/>
    </source>
</evidence>
<sequence length="810" mass="94307">MALKQSKRKNNLTTSLSTYSIDNDLQPKSKPKEAETIETKTKQSQIKSNGKFFAQKIVEETNDEEKSINMTSQENDHKSNSIVNYTSQKNNVIILENFNDEDETESEDENEIVDCDVKKKLITIAELGLNNKNNYIRGVITYISNTGYNEKTCIFTIILQDQSTNVLLQFIDLDEIYFEYNMHDYIEIHEPVVRKSNLLDQTFSTNEFKIIVLADNYSKINKIKQVENLCNVPTRKKNSTEKFDILAIVTAVDEQITLRIPKKMFEIVILDKSKYKAKITFWNKFAEIVKQEVRPENVIAIKNANIKIFNDKKFISLSLNSYFEINPICDATNNLKECKDSHKKKNFTINQENPSVENIILDEYGHLFQQYKTNLALKLRMSACDICSQLFPENTIVKIDENSSIKLNDEILQSVLKTENLSYPLKICSLYCIKDLKNNRVPKFSVLNNMKLYDPPECLKKLNFFEQLLIKQGSSFQTISKLENLCNKKRDPQKLFKAIKGLTIFLPLETNETINHIKHTLPCFDNLNILVDTLPNDKSQIFSYLIDLKDVEIALKWLQENNPLYSKIKIDVSKKLIETENILFDYSSKKTTITHKEIKNSFENFTTANTVLNVPFINEIEQYKSQRIESIPFKDKEKQRDTKCFPVIFSRGIGGMYDDRKIKIHPAMYCRWILKQKIPIARRDIQYTFSLSNIKDVNSINYGIYALLNTKNYKNKNVKNVMEDLNSNNTTLESNLEVLLKSVRGSREYWRNICYNLEAMDEKFGPATFFLTLSCAEYYWKDLKQFLVERNSDLENISELDSNKLCSQDP</sequence>
<dbReference type="Pfam" id="PF20209">
    <property type="entry name" value="DUF6570"/>
    <property type="match status" value="1"/>
</dbReference>
<dbReference type="AlphaFoldDB" id="A0A814JKR6"/>
<dbReference type="SUPFAM" id="SSF50249">
    <property type="entry name" value="Nucleic acid-binding proteins"/>
    <property type="match status" value="1"/>
</dbReference>
<reference evidence="7" key="1">
    <citation type="submission" date="2021-02" db="EMBL/GenBank/DDBJ databases">
        <authorList>
            <person name="Nowell W R."/>
        </authorList>
    </citation>
    <scope>NUCLEOTIDE SEQUENCE</scope>
    <source>
        <strain evidence="7">Ploen Becks lab</strain>
    </source>
</reference>
<dbReference type="InterPro" id="IPR012340">
    <property type="entry name" value="NA-bd_OB-fold"/>
</dbReference>
<evidence type="ECO:0000259" key="4">
    <source>
        <dbReference type="Pfam" id="PF14214"/>
    </source>
</evidence>
<dbReference type="Pfam" id="PF16900">
    <property type="entry name" value="REPA_OB_2"/>
    <property type="match status" value="1"/>
</dbReference>
<feature type="compositionally biased region" description="Basic residues" evidence="3">
    <location>
        <begin position="1"/>
        <end position="10"/>
    </location>
</feature>
<feature type="region of interest" description="Disordered" evidence="3">
    <location>
        <begin position="1"/>
        <end position="46"/>
    </location>
</feature>
<feature type="non-terminal residue" evidence="7">
    <location>
        <position position="810"/>
    </location>
</feature>
<dbReference type="Gene3D" id="2.40.50.140">
    <property type="entry name" value="Nucleic acid-binding proteins"/>
    <property type="match status" value="1"/>
</dbReference>
<dbReference type="Proteomes" id="UP000663879">
    <property type="component" value="Unassembled WGS sequence"/>
</dbReference>
<dbReference type="InterPro" id="IPR031657">
    <property type="entry name" value="REPA_OB_2"/>
</dbReference>
<evidence type="ECO:0000259" key="6">
    <source>
        <dbReference type="Pfam" id="PF20209"/>
    </source>
</evidence>
<dbReference type="Pfam" id="PF14214">
    <property type="entry name" value="Helitron_like_N"/>
    <property type="match status" value="1"/>
</dbReference>
<feature type="domain" description="DUF6570" evidence="6">
    <location>
        <begin position="438"/>
        <end position="572"/>
    </location>
</feature>
<dbReference type="InterPro" id="IPR025476">
    <property type="entry name" value="Helitron_helicase-like"/>
</dbReference>
<comment type="caution">
    <text evidence="7">The sequence shown here is derived from an EMBL/GenBank/DDBJ whole genome shotgun (WGS) entry which is preliminary data.</text>
</comment>
<keyword evidence="1" id="KW-0238">DNA-binding</keyword>
<feature type="compositionally biased region" description="Polar residues" evidence="3">
    <location>
        <begin position="11"/>
        <end position="23"/>
    </location>
</feature>
<dbReference type="EMBL" id="CAJNOC010004988">
    <property type="protein sequence ID" value="CAF1039401.1"/>
    <property type="molecule type" value="Genomic_DNA"/>
</dbReference>